<dbReference type="GO" id="GO:0003700">
    <property type="term" value="F:DNA-binding transcription factor activity"/>
    <property type="evidence" value="ECO:0007669"/>
    <property type="project" value="InterPro"/>
</dbReference>
<dbReference type="PANTHER" id="PTHR47894:SF4">
    <property type="entry name" value="HTH-TYPE TRANSCRIPTIONAL REGULATOR GADX"/>
    <property type="match status" value="1"/>
</dbReference>
<feature type="domain" description="HTH araC/xylS-type" evidence="2">
    <location>
        <begin position="106"/>
        <end position="205"/>
    </location>
</feature>
<gene>
    <name evidence="3" type="ORF">AWL63_23990</name>
</gene>
<dbReference type="PROSITE" id="PS01124">
    <property type="entry name" value="HTH_ARAC_FAMILY_2"/>
    <property type="match status" value="1"/>
</dbReference>
<dbReference type="InterPro" id="IPR032687">
    <property type="entry name" value="AraC-type_N"/>
</dbReference>
<keyword evidence="3" id="KW-0614">Plasmid</keyword>
<organism evidence="3 4">
    <name type="scientific">Sphingomonas panacis</name>
    <dbReference type="NCBI Taxonomy" id="1560345"/>
    <lineage>
        <taxon>Bacteria</taxon>
        <taxon>Pseudomonadati</taxon>
        <taxon>Pseudomonadota</taxon>
        <taxon>Alphaproteobacteria</taxon>
        <taxon>Sphingomonadales</taxon>
        <taxon>Sphingomonadaceae</taxon>
        <taxon>Sphingomonas</taxon>
    </lineage>
</organism>
<dbReference type="GO" id="GO:0000976">
    <property type="term" value="F:transcription cis-regulatory region binding"/>
    <property type="evidence" value="ECO:0007669"/>
    <property type="project" value="TreeGrafter"/>
</dbReference>
<evidence type="ECO:0000313" key="4">
    <source>
        <dbReference type="Proteomes" id="UP000094256"/>
    </source>
</evidence>
<dbReference type="PANTHER" id="PTHR47894">
    <property type="entry name" value="HTH-TYPE TRANSCRIPTIONAL REGULATOR GADX"/>
    <property type="match status" value="1"/>
</dbReference>
<name>A0A1B3ZIG5_9SPHN</name>
<evidence type="ECO:0000259" key="2">
    <source>
        <dbReference type="PROSITE" id="PS01124"/>
    </source>
</evidence>
<dbReference type="AlphaFoldDB" id="A0A1B3ZIG5"/>
<dbReference type="Gene3D" id="1.10.10.60">
    <property type="entry name" value="Homeodomain-like"/>
    <property type="match status" value="1"/>
</dbReference>
<evidence type="ECO:0000256" key="1">
    <source>
        <dbReference type="ARBA" id="ARBA00023125"/>
    </source>
</evidence>
<dbReference type="InterPro" id="IPR018060">
    <property type="entry name" value="HTH_AraC"/>
</dbReference>
<evidence type="ECO:0000313" key="3">
    <source>
        <dbReference type="EMBL" id="AOH87224.1"/>
    </source>
</evidence>
<dbReference type="EMBL" id="CP014169">
    <property type="protein sequence ID" value="AOH87224.1"/>
    <property type="molecule type" value="Genomic_DNA"/>
</dbReference>
<dbReference type="SMART" id="SM00342">
    <property type="entry name" value="HTH_ARAC"/>
    <property type="match status" value="1"/>
</dbReference>
<keyword evidence="1" id="KW-0238">DNA-binding</keyword>
<geneLocation type="plasmid" evidence="4"/>
<dbReference type="Pfam" id="PF12625">
    <property type="entry name" value="Arabinose_bd"/>
    <property type="match status" value="1"/>
</dbReference>
<dbReference type="KEGG" id="span:AWL63_23990"/>
<sequence>MVPARFGASQFVEASLTLEVRIIRMILGSENWSPVRVELAHHAPPTIRIQQNIFRCPMDFNSDRNAVVLKRRDLKQPSRNGNAQMFAFLERQIRTEDSAAPVELPRRVEQIIAAKLVRGEATLEHVAHGLGMSPRALQRHLAGHNLAFADLLIEVRTRITDEYFGGERRPNLTALAHRLGYSDNSAVSRFLRKHLNTGARALRAQKGAMKCREPALH</sequence>
<reference evidence="3 4" key="1">
    <citation type="submission" date="2016-01" db="EMBL/GenBank/DDBJ databases">
        <title>Complete genome and mega plasmid sequence of Sphingomonas panacis DCY99 elicits systemic resistance in rice to Xanthomonas oryzae.</title>
        <authorList>
            <person name="Kim Y.J."/>
            <person name="Yang D.C."/>
            <person name="Sing P."/>
        </authorList>
    </citation>
    <scope>NUCLEOTIDE SEQUENCE [LARGE SCALE GENOMIC DNA]</scope>
    <source>
        <strain evidence="3 4">DCY99</strain>
        <plasmid evidence="4">Plasmid</plasmid>
    </source>
</reference>
<proteinExistence type="predicted"/>
<protein>
    <recommendedName>
        <fullName evidence="2">HTH araC/xylS-type domain-containing protein</fullName>
    </recommendedName>
</protein>
<dbReference type="Proteomes" id="UP000094256">
    <property type="component" value="Plasmid unnamed"/>
</dbReference>
<accession>A0A1B3ZIG5</accession>
<dbReference type="GO" id="GO:0005829">
    <property type="term" value="C:cytosol"/>
    <property type="evidence" value="ECO:0007669"/>
    <property type="project" value="TreeGrafter"/>
</dbReference>
<keyword evidence="4" id="KW-1185">Reference proteome</keyword>